<evidence type="ECO:0000256" key="6">
    <source>
        <dbReference type="ARBA" id="ARBA00023242"/>
    </source>
</evidence>
<protein>
    <recommendedName>
        <fullName evidence="4">EKC/KEOPS complex subunit CGI121</fullName>
    </recommendedName>
    <alternativeName>
        <fullName evidence="3">EKC/KEOPS complex subunit cgi121</fullName>
    </alternativeName>
</protein>
<dbReference type="PANTHER" id="PTHR15840">
    <property type="entry name" value="CGI-121 FAMILY MEMBER"/>
    <property type="match status" value="1"/>
</dbReference>
<proteinExistence type="inferred from homology"/>
<dbReference type="GO" id="GO:0002949">
    <property type="term" value="P:tRNA threonylcarbamoyladenosine modification"/>
    <property type="evidence" value="ECO:0007669"/>
    <property type="project" value="TreeGrafter"/>
</dbReference>
<evidence type="ECO:0000256" key="1">
    <source>
        <dbReference type="ARBA" id="ARBA00004123"/>
    </source>
</evidence>
<dbReference type="Gene3D" id="3.30.2380.10">
    <property type="entry name" value="CGI121/TPRKB"/>
    <property type="match status" value="1"/>
</dbReference>
<dbReference type="InterPro" id="IPR036504">
    <property type="entry name" value="CGI121/TPRKB_sf"/>
</dbReference>
<sequence>MYGLTMHNFPDSAQISESLRRFGISDTTTGMVIAKVGSEAEEVRATLEDLIKGDETPLDQIENFTDLKSVRKYYKLGDTPQAGKQEVLNLVVGSMALKDIN</sequence>
<dbReference type="GO" id="GO:0005829">
    <property type="term" value="C:cytosol"/>
    <property type="evidence" value="ECO:0007669"/>
    <property type="project" value="TreeGrafter"/>
</dbReference>
<keyword evidence="9" id="KW-0418">Kinase</keyword>
<dbReference type="InterPro" id="IPR013926">
    <property type="entry name" value="CGI121/TPRKB"/>
</dbReference>
<dbReference type="SUPFAM" id="SSF143870">
    <property type="entry name" value="PF0523-like"/>
    <property type="match status" value="1"/>
</dbReference>
<keyword evidence="5" id="KW-0819">tRNA processing</keyword>
<evidence type="ECO:0000256" key="2">
    <source>
        <dbReference type="ARBA" id="ARBA00005546"/>
    </source>
</evidence>
<evidence type="ECO:0000313" key="10">
    <source>
        <dbReference type="Proteomes" id="UP000268093"/>
    </source>
</evidence>
<dbReference type="PANTHER" id="PTHR15840:SF10">
    <property type="entry name" value="EKC_KEOPS COMPLEX SUBUNIT TPRKB"/>
    <property type="match status" value="1"/>
</dbReference>
<dbReference type="OrthoDB" id="329139at2759"/>
<evidence type="ECO:0000256" key="8">
    <source>
        <dbReference type="RuleBase" id="RU004398"/>
    </source>
</evidence>
<dbReference type="Pfam" id="PF08617">
    <property type="entry name" value="CGI-121"/>
    <property type="match status" value="1"/>
</dbReference>
<organism evidence="9 10">
    <name type="scientific">Jimgerdemannia flammicorona</name>
    <dbReference type="NCBI Taxonomy" id="994334"/>
    <lineage>
        <taxon>Eukaryota</taxon>
        <taxon>Fungi</taxon>
        <taxon>Fungi incertae sedis</taxon>
        <taxon>Mucoromycota</taxon>
        <taxon>Mucoromycotina</taxon>
        <taxon>Endogonomycetes</taxon>
        <taxon>Endogonales</taxon>
        <taxon>Endogonaceae</taxon>
        <taxon>Jimgerdemannia</taxon>
    </lineage>
</organism>
<evidence type="ECO:0000256" key="3">
    <source>
        <dbReference type="ARBA" id="ARBA00015316"/>
    </source>
</evidence>
<dbReference type="GO" id="GO:0005634">
    <property type="term" value="C:nucleus"/>
    <property type="evidence" value="ECO:0007669"/>
    <property type="project" value="UniProtKB-SubCell"/>
</dbReference>
<evidence type="ECO:0000256" key="7">
    <source>
        <dbReference type="ARBA" id="ARBA00025043"/>
    </source>
</evidence>
<dbReference type="GO" id="GO:0000408">
    <property type="term" value="C:EKC/KEOPS complex"/>
    <property type="evidence" value="ECO:0007669"/>
    <property type="project" value="TreeGrafter"/>
</dbReference>
<accession>A0A433DDX3</accession>
<evidence type="ECO:0000256" key="4">
    <source>
        <dbReference type="ARBA" id="ARBA00016009"/>
    </source>
</evidence>
<comment type="similarity">
    <text evidence="2 8">Belongs to the CGI121/TPRKB family.</text>
</comment>
<comment type="subcellular location">
    <subcellularLocation>
        <location evidence="1">Nucleus</location>
    </subcellularLocation>
</comment>
<evidence type="ECO:0000313" key="9">
    <source>
        <dbReference type="EMBL" id="RUP49041.1"/>
    </source>
</evidence>
<gene>
    <name evidence="9" type="ORF">BC936DRAFT_143406</name>
</gene>
<reference evidence="9 10" key="1">
    <citation type="journal article" date="2018" name="New Phytol.">
        <title>Phylogenomics of Endogonaceae and evolution of mycorrhizas within Mucoromycota.</title>
        <authorList>
            <person name="Chang Y."/>
            <person name="Desiro A."/>
            <person name="Na H."/>
            <person name="Sandor L."/>
            <person name="Lipzen A."/>
            <person name="Clum A."/>
            <person name="Barry K."/>
            <person name="Grigoriev I.V."/>
            <person name="Martin F.M."/>
            <person name="Stajich J.E."/>
            <person name="Smith M.E."/>
            <person name="Bonito G."/>
            <person name="Spatafora J.W."/>
        </authorList>
    </citation>
    <scope>NUCLEOTIDE SEQUENCE [LARGE SCALE GENOMIC DNA]</scope>
    <source>
        <strain evidence="9 10">GMNB39</strain>
    </source>
</reference>
<keyword evidence="10" id="KW-1185">Reference proteome</keyword>
<name>A0A433DDX3_9FUNG</name>
<dbReference type="Proteomes" id="UP000268093">
    <property type="component" value="Unassembled WGS sequence"/>
</dbReference>
<comment type="caution">
    <text evidence="9">The sequence shown here is derived from an EMBL/GenBank/DDBJ whole genome shotgun (WGS) entry which is preliminary data.</text>
</comment>
<dbReference type="AlphaFoldDB" id="A0A433DDX3"/>
<comment type="function">
    <text evidence="7">Component of the EKC/KEOPS complex that is required for the formation of a threonylcarbamoyl group on adenosine at position 37 (t(6)A37) in tRNAs that read codons beginning with adenine. The complex is probably involved in the transfer of the threonylcarbamoyl moiety of threonylcarbamoyl-AMP (TC-AMP) to the N6 group of A37. CGI121 acts as an allosteric effector that regulates the t(6)A activity of the complex. The EKC/KEOPS complex also promotes both telomere uncapping and telomere elongation. The complex is required for efficient recruitment of transcriptional coactivators. CGI121 is not required for tRNA modification.</text>
</comment>
<dbReference type="EMBL" id="RBNI01002667">
    <property type="protein sequence ID" value="RUP49041.1"/>
    <property type="molecule type" value="Genomic_DNA"/>
</dbReference>
<keyword evidence="6 8" id="KW-0539">Nucleus</keyword>
<dbReference type="GO" id="GO:0016301">
    <property type="term" value="F:kinase activity"/>
    <property type="evidence" value="ECO:0007669"/>
    <property type="project" value="UniProtKB-KW"/>
</dbReference>
<keyword evidence="9" id="KW-0808">Transferase</keyword>
<evidence type="ECO:0000256" key="5">
    <source>
        <dbReference type="ARBA" id="ARBA00022694"/>
    </source>
</evidence>